<proteinExistence type="predicted"/>
<name>A0AAV4T7I0_9ARAC</name>
<dbReference type="InterPro" id="IPR051177">
    <property type="entry name" value="CIK-Related_Protein"/>
</dbReference>
<comment type="caution">
    <text evidence="1">The sequence shown here is derived from an EMBL/GenBank/DDBJ whole genome shotgun (WGS) entry which is preliminary data.</text>
</comment>
<dbReference type="SUPFAM" id="SSF56112">
    <property type="entry name" value="Protein kinase-like (PK-like)"/>
    <property type="match status" value="1"/>
</dbReference>
<dbReference type="PANTHER" id="PTHR12984:SF16">
    <property type="entry name" value="BLACK MATCH, ISOFORM H"/>
    <property type="match status" value="1"/>
</dbReference>
<dbReference type="InterPro" id="IPR011009">
    <property type="entry name" value="Kinase-like_dom_sf"/>
</dbReference>
<evidence type="ECO:0000313" key="2">
    <source>
        <dbReference type="Proteomes" id="UP001054837"/>
    </source>
</evidence>
<dbReference type="AlphaFoldDB" id="A0AAV4T7I0"/>
<gene>
    <name evidence="1" type="primary">Scyl2_1</name>
    <name evidence="1" type="ORF">CDAR_378371</name>
</gene>
<keyword evidence="2" id="KW-1185">Reference proteome</keyword>
<reference evidence="1 2" key="1">
    <citation type="submission" date="2021-06" db="EMBL/GenBank/DDBJ databases">
        <title>Caerostris darwini draft genome.</title>
        <authorList>
            <person name="Kono N."/>
            <person name="Arakawa K."/>
        </authorList>
    </citation>
    <scope>NUCLEOTIDE SEQUENCE [LARGE SCALE GENOMIC DNA]</scope>
</reference>
<protein>
    <submittedName>
        <fullName evidence="1">SCY1-like protein 2</fullName>
    </submittedName>
</protein>
<dbReference type="PANTHER" id="PTHR12984">
    <property type="entry name" value="SCY1-RELATED S/T PROTEIN KINASE-LIKE"/>
    <property type="match status" value="1"/>
</dbReference>
<accession>A0AAV4T7I0</accession>
<organism evidence="1 2">
    <name type="scientific">Caerostris darwini</name>
    <dbReference type="NCBI Taxonomy" id="1538125"/>
    <lineage>
        <taxon>Eukaryota</taxon>
        <taxon>Metazoa</taxon>
        <taxon>Ecdysozoa</taxon>
        <taxon>Arthropoda</taxon>
        <taxon>Chelicerata</taxon>
        <taxon>Arachnida</taxon>
        <taxon>Araneae</taxon>
        <taxon>Araneomorphae</taxon>
        <taxon>Entelegynae</taxon>
        <taxon>Araneoidea</taxon>
        <taxon>Araneidae</taxon>
        <taxon>Caerostris</taxon>
    </lineage>
</organism>
<dbReference type="Proteomes" id="UP001054837">
    <property type="component" value="Unassembled WGS sequence"/>
</dbReference>
<sequence>MYGKNEFCLFSLHDLTQSPVPCQPFTSKLPKMGQPDLDFTAPEVQATSSCSPLSDMFSLGMLICAIFNNGRPLIDANHSTVNYTKQLELVSMRFSTFTLPKSHL</sequence>
<dbReference type="EMBL" id="BPLQ01009016">
    <property type="protein sequence ID" value="GIY40877.1"/>
    <property type="molecule type" value="Genomic_DNA"/>
</dbReference>
<evidence type="ECO:0000313" key="1">
    <source>
        <dbReference type="EMBL" id="GIY40877.1"/>
    </source>
</evidence>
<dbReference type="Gene3D" id="1.10.510.10">
    <property type="entry name" value="Transferase(Phosphotransferase) domain 1"/>
    <property type="match status" value="1"/>
</dbReference>